<keyword evidence="1" id="KW-1133">Transmembrane helix</keyword>
<feature type="transmembrane region" description="Helical" evidence="1">
    <location>
        <begin position="21"/>
        <end position="41"/>
    </location>
</feature>
<feature type="transmembrane region" description="Helical" evidence="1">
    <location>
        <begin position="370"/>
        <end position="388"/>
    </location>
</feature>
<dbReference type="Pfam" id="PF06123">
    <property type="entry name" value="CreD"/>
    <property type="match status" value="1"/>
</dbReference>
<evidence type="ECO:0008006" key="4">
    <source>
        <dbReference type="Google" id="ProtNLM"/>
    </source>
</evidence>
<dbReference type="Proteomes" id="UP000176282">
    <property type="component" value="Unassembled WGS sequence"/>
</dbReference>
<keyword evidence="1" id="KW-0472">Membrane</keyword>
<dbReference type="AlphaFoldDB" id="A0A1F6MBN0"/>
<accession>A0A1F6MBN0</accession>
<feature type="transmembrane region" description="Helical" evidence="1">
    <location>
        <begin position="423"/>
        <end position="441"/>
    </location>
</feature>
<comment type="caution">
    <text evidence="2">The sequence shown here is derived from an EMBL/GenBank/DDBJ whole genome shotgun (WGS) entry which is preliminary data.</text>
</comment>
<evidence type="ECO:0000256" key="1">
    <source>
        <dbReference type="SAM" id="Phobius"/>
    </source>
</evidence>
<dbReference type="PANTHER" id="PTHR30092:SF0">
    <property type="entry name" value="INNER MEMBRANE PROTEIN CRED"/>
    <property type="match status" value="1"/>
</dbReference>
<sequence length="456" mass="50791">MTETTHSSRKIKPYSFTFKTIAIAVLIVIFLIPSFMVQGLIKDRSYRKDSATEEVSSKWGNAQALIGPILVIPYTEGLQVRQAFFLPEELAVTGKATTEVRSRGIYDVPVYDMAGEVRGRFGTPNIQALGLSSSQMRWNEATVVMGISDLRGIQEQLTLHWGSQNIAFQTGVQQTNLASGVSARVPIVATDPANPTTQNYPFSFSVNIRGSKDVSFVPVGKTTSVELTSNWVSPSFDGAFLPEHTIDQNGFKATWHVLDLNRSFPAQWTEKERVTFNGLQQKYSEDSYSYDTGEQTDAFGVRFFLPVDIYQKTTRSAKYAIAVIALVFVVVFFTEVTSRRRVHPVQYTLIGLALLIFYTLLLSLSEYIRFGYAYLIASIAIIGMVTAFVKSVMKSTQRGLTAGGILTVMYGFVYILLQMEEYTLLIGSIALFIILGAIMVASRRIDWYGDEPETQA</sequence>
<dbReference type="PIRSF" id="PIRSF004548">
    <property type="entry name" value="CreD"/>
    <property type="match status" value="1"/>
</dbReference>
<protein>
    <recommendedName>
        <fullName evidence="4">Cell envelope integrity protein CreD</fullName>
    </recommendedName>
</protein>
<evidence type="ECO:0000313" key="2">
    <source>
        <dbReference type="EMBL" id="OGH68923.1"/>
    </source>
</evidence>
<keyword evidence="1" id="KW-0812">Transmembrane</keyword>
<dbReference type="STRING" id="1798680.A3J66_02155"/>
<proteinExistence type="predicted"/>
<dbReference type="PANTHER" id="PTHR30092">
    <property type="entry name" value="INNER MEMBRANE PROTEIN CRED"/>
    <property type="match status" value="1"/>
</dbReference>
<dbReference type="NCBIfam" id="NF008712">
    <property type="entry name" value="PRK11715.1-1"/>
    <property type="match status" value="1"/>
</dbReference>
<feature type="transmembrane region" description="Helical" evidence="1">
    <location>
        <begin position="316"/>
        <end position="333"/>
    </location>
</feature>
<name>A0A1F6MBN0_9BACT</name>
<organism evidence="2 3">
    <name type="scientific">Candidatus Magasanikbacteria bacterium RIFCSPHIGHO2_02_FULL_47_14</name>
    <dbReference type="NCBI Taxonomy" id="1798680"/>
    <lineage>
        <taxon>Bacteria</taxon>
        <taxon>Candidatus Magasanikiibacteriota</taxon>
    </lineage>
</organism>
<evidence type="ECO:0000313" key="3">
    <source>
        <dbReference type="Proteomes" id="UP000176282"/>
    </source>
</evidence>
<dbReference type="EMBL" id="MFQB01000002">
    <property type="protein sequence ID" value="OGH68923.1"/>
    <property type="molecule type" value="Genomic_DNA"/>
</dbReference>
<feature type="transmembrane region" description="Helical" evidence="1">
    <location>
        <begin position="400"/>
        <end position="417"/>
    </location>
</feature>
<reference evidence="2 3" key="1">
    <citation type="journal article" date="2016" name="Nat. Commun.">
        <title>Thousands of microbial genomes shed light on interconnected biogeochemical processes in an aquifer system.</title>
        <authorList>
            <person name="Anantharaman K."/>
            <person name="Brown C.T."/>
            <person name="Hug L.A."/>
            <person name="Sharon I."/>
            <person name="Castelle C.J."/>
            <person name="Probst A.J."/>
            <person name="Thomas B.C."/>
            <person name="Singh A."/>
            <person name="Wilkins M.J."/>
            <person name="Karaoz U."/>
            <person name="Brodie E.L."/>
            <person name="Williams K.H."/>
            <person name="Hubbard S.S."/>
            <person name="Banfield J.F."/>
        </authorList>
    </citation>
    <scope>NUCLEOTIDE SEQUENCE [LARGE SCALE GENOMIC DNA]</scope>
</reference>
<dbReference type="GO" id="GO:0005886">
    <property type="term" value="C:plasma membrane"/>
    <property type="evidence" value="ECO:0007669"/>
    <property type="project" value="TreeGrafter"/>
</dbReference>
<feature type="transmembrane region" description="Helical" evidence="1">
    <location>
        <begin position="345"/>
        <end position="364"/>
    </location>
</feature>
<dbReference type="InterPro" id="IPR010364">
    <property type="entry name" value="Uncharacterised_IM_CreD"/>
</dbReference>
<gene>
    <name evidence="2" type="ORF">A3J66_02155</name>
</gene>